<dbReference type="Proteomes" id="UP001220456">
    <property type="component" value="Unassembled WGS sequence"/>
</dbReference>
<accession>A0ABT6CUP1</accession>
<feature type="compositionally biased region" description="Basic and acidic residues" evidence="1">
    <location>
        <begin position="218"/>
        <end position="230"/>
    </location>
</feature>
<evidence type="ECO:0000313" key="2">
    <source>
        <dbReference type="EMBL" id="MDF9277610.1"/>
    </source>
</evidence>
<evidence type="ECO:0000256" key="1">
    <source>
        <dbReference type="SAM" id="MobiDB-lite"/>
    </source>
</evidence>
<sequence>MDHTPDGANDLLRGQAQAALAVAGRLGEMLARQRAERQQELQRATNEERLKLEEGFEAERAVMRTQLSAAHQPQFWEAAQPQDIATHYALAQKWEPIDDMARMSREHMHDEIKNRYDLTPEQFLDGTAAVPEACVDRTQEKSAEGQEAQQDSAEAERLSAMVSAGDLQNDVDTQNAAREAADMWDTGDRRVKLAERLMGMFGNTEEGKEAVTAVLAADRDQGTHPRESVRSGHKLIKGKKFTSRGTAREREVGLG</sequence>
<feature type="compositionally biased region" description="Basic residues" evidence="1">
    <location>
        <begin position="231"/>
        <end position="242"/>
    </location>
</feature>
<keyword evidence="3" id="KW-1185">Reference proteome</keyword>
<organism evidence="2 3">
    <name type="scientific">Arthrobacter vasquezii</name>
    <dbReference type="NCBI Taxonomy" id="2977629"/>
    <lineage>
        <taxon>Bacteria</taxon>
        <taxon>Bacillati</taxon>
        <taxon>Actinomycetota</taxon>
        <taxon>Actinomycetes</taxon>
        <taxon>Micrococcales</taxon>
        <taxon>Micrococcaceae</taxon>
        <taxon>Arthrobacter</taxon>
    </lineage>
</organism>
<comment type="caution">
    <text evidence="2">The sequence shown here is derived from an EMBL/GenBank/DDBJ whole genome shotgun (WGS) entry which is preliminary data.</text>
</comment>
<reference evidence="2 3" key="1">
    <citation type="journal article" date="2023" name="Int. J. Syst. Evol. Microbiol.">
        <title>Arthrobacter vasquezii sp. nov., isolated from a soil sample from Union Glacier, Antarctica.</title>
        <authorList>
            <person name="Valenzuela-Ibaceta F."/>
            <person name="Carrasco V."/>
            <person name="Lagos-Moraga S."/>
            <person name="Dietz-Vargas C."/>
            <person name="Navarro C.A."/>
            <person name="Perez-Donoso J.M."/>
        </authorList>
    </citation>
    <scope>NUCLEOTIDE SEQUENCE [LARGE SCALE GENOMIC DNA]</scope>
    <source>
        <strain evidence="2 3">EH-1B-1</strain>
    </source>
</reference>
<dbReference type="EMBL" id="JAROKN010000013">
    <property type="protein sequence ID" value="MDF9277610.1"/>
    <property type="molecule type" value="Genomic_DNA"/>
</dbReference>
<protein>
    <submittedName>
        <fullName evidence="2">Uncharacterized protein</fullName>
    </submittedName>
</protein>
<name>A0ABT6CUP1_9MICC</name>
<evidence type="ECO:0000313" key="3">
    <source>
        <dbReference type="Proteomes" id="UP001220456"/>
    </source>
</evidence>
<feature type="compositionally biased region" description="Basic and acidic residues" evidence="1">
    <location>
        <begin position="246"/>
        <end position="255"/>
    </location>
</feature>
<proteinExistence type="predicted"/>
<feature type="region of interest" description="Disordered" evidence="1">
    <location>
        <begin position="218"/>
        <end position="255"/>
    </location>
</feature>
<gene>
    <name evidence="2" type="ORF">P4U43_07390</name>
</gene>
<dbReference type="RefSeq" id="WP_277358141.1">
    <property type="nucleotide sequence ID" value="NZ_JAROKN010000013.1"/>
</dbReference>
<feature type="region of interest" description="Disordered" evidence="1">
    <location>
        <begin position="137"/>
        <end position="156"/>
    </location>
</feature>